<evidence type="ECO:0000256" key="9">
    <source>
        <dbReference type="ARBA" id="ARBA00023157"/>
    </source>
</evidence>
<comment type="cofactor">
    <cofactor evidence="1">
        <name>Cu(2+)</name>
        <dbReference type="ChEBI" id="CHEBI:29036"/>
    </cofactor>
</comment>
<evidence type="ECO:0000256" key="12">
    <source>
        <dbReference type="SAM" id="MobiDB-lite"/>
    </source>
</evidence>
<dbReference type="GO" id="GO:0005758">
    <property type="term" value="C:mitochondrial intermembrane space"/>
    <property type="evidence" value="ECO:0007669"/>
    <property type="project" value="TreeGrafter"/>
</dbReference>
<evidence type="ECO:0000256" key="10">
    <source>
        <dbReference type="ARBA" id="ARBA00023284"/>
    </source>
</evidence>
<evidence type="ECO:0000256" key="11">
    <source>
        <dbReference type="ARBA" id="ARBA00033150"/>
    </source>
</evidence>
<keyword evidence="6" id="KW-0560">Oxidoreductase</keyword>
<sequence>MLRKTFLQSKNTLSYSNKRTLSSFSRRQVVRQNIVQNTKKFSKRFYSSSGSGHHDNKLEATILNYSVEDILAGGLSIIALKLAYDFVYEEEEQVSAPVEKESKEEASVPINDVEEVREDTPTEVVKDAEEEVPADAVKTISEDTSSVPVNDVEEIKEDAPAEVVKDAQEEVPGAVVEEIKETPSEAAPIETEEDKKDGEAAETGNKEASFEEQKTAEDATSTAAAYNPETGEINWDCPCLGGMAHGPCGEEFKDAFSCFIYSEAEPKGVDCIGKFQGMQECFKKHPEVYAEQLKDDEPAAVSPVVEQEVTETLTKEEQPAPVETVEEILVGDLPAAVVEEVIVEKVAPVTEKAVAEEGVSVVEEKITIHADPETIEELVEEGLPINAED</sequence>
<name>A0A1B7TGK6_9ASCO</name>
<protein>
    <recommendedName>
        <fullName evidence="3">Mitochondrial intermembrane space import and assembly protein 40</fullName>
    </recommendedName>
    <alternativeName>
        <fullName evidence="11">Mitochondrial import inner membrane translocase TIM40</fullName>
    </alternativeName>
</protein>
<keyword evidence="14" id="KW-1185">Reference proteome</keyword>
<dbReference type="AlphaFoldDB" id="A0A1B7TGK6"/>
<dbReference type="GO" id="GO:0015035">
    <property type="term" value="F:protein-disulfide reductase activity"/>
    <property type="evidence" value="ECO:0007669"/>
    <property type="project" value="InterPro"/>
</dbReference>
<keyword evidence="7" id="KW-0811">Translocation</keyword>
<organism evidence="13 14">
    <name type="scientific">Hanseniaspora valbyensis NRRL Y-1626</name>
    <dbReference type="NCBI Taxonomy" id="766949"/>
    <lineage>
        <taxon>Eukaryota</taxon>
        <taxon>Fungi</taxon>
        <taxon>Dikarya</taxon>
        <taxon>Ascomycota</taxon>
        <taxon>Saccharomycotina</taxon>
        <taxon>Saccharomycetes</taxon>
        <taxon>Saccharomycodales</taxon>
        <taxon>Saccharomycodaceae</taxon>
        <taxon>Hanseniaspora</taxon>
    </lineage>
</organism>
<comment type="subcellular location">
    <subcellularLocation>
        <location evidence="2">Mitochondrion inner membrane</location>
        <topology evidence="2">Single-pass type II membrane protein</topology>
        <orientation evidence="2">Intermembrane side</orientation>
    </subcellularLocation>
</comment>
<gene>
    <name evidence="13" type="ORF">HANVADRAFT_47853</name>
</gene>
<dbReference type="Gene3D" id="1.10.287.2900">
    <property type="match status" value="1"/>
</dbReference>
<dbReference type="GO" id="GO:0045041">
    <property type="term" value="P:protein import into mitochondrial intermembrane space"/>
    <property type="evidence" value="ECO:0007669"/>
    <property type="project" value="InterPro"/>
</dbReference>
<evidence type="ECO:0000313" key="14">
    <source>
        <dbReference type="Proteomes" id="UP000092321"/>
    </source>
</evidence>
<keyword evidence="5" id="KW-0653">Protein transport</keyword>
<keyword evidence="8" id="KW-0496">Mitochondrion</keyword>
<dbReference type="InterPro" id="IPR039289">
    <property type="entry name" value="CHCHD4"/>
</dbReference>
<keyword evidence="9" id="KW-1015">Disulfide bond</keyword>
<evidence type="ECO:0000256" key="2">
    <source>
        <dbReference type="ARBA" id="ARBA00004164"/>
    </source>
</evidence>
<evidence type="ECO:0000256" key="1">
    <source>
        <dbReference type="ARBA" id="ARBA00001973"/>
    </source>
</evidence>
<proteinExistence type="predicted"/>
<dbReference type="PROSITE" id="PS51808">
    <property type="entry name" value="CHCH"/>
    <property type="match status" value="1"/>
</dbReference>
<dbReference type="PANTHER" id="PTHR21622:SF0">
    <property type="entry name" value="COILED-COIL-HELIX-COILED-COIL-HELIX DOMAIN CONTAINING 4"/>
    <property type="match status" value="1"/>
</dbReference>
<evidence type="ECO:0000256" key="6">
    <source>
        <dbReference type="ARBA" id="ARBA00023002"/>
    </source>
</evidence>
<reference evidence="14" key="1">
    <citation type="journal article" date="2016" name="Proc. Natl. Acad. Sci. U.S.A.">
        <title>Comparative genomics of biotechnologically important yeasts.</title>
        <authorList>
            <person name="Riley R."/>
            <person name="Haridas S."/>
            <person name="Wolfe K.H."/>
            <person name="Lopes M.R."/>
            <person name="Hittinger C.T."/>
            <person name="Goeker M."/>
            <person name="Salamov A.A."/>
            <person name="Wisecaver J.H."/>
            <person name="Long T.M."/>
            <person name="Calvey C.H."/>
            <person name="Aerts A.L."/>
            <person name="Barry K.W."/>
            <person name="Choi C."/>
            <person name="Clum A."/>
            <person name="Coughlan A.Y."/>
            <person name="Deshpande S."/>
            <person name="Douglass A.P."/>
            <person name="Hanson S.J."/>
            <person name="Klenk H.-P."/>
            <person name="LaButti K.M."/>
            <person name="Lapidus A."/>
            <person name="Lindquist E.A."/>
            <person name="Lipzen A.M."/>
            <person name="Meier-Kolthoff J.P."/>
            <person name="Ohm R.A."/>
            <person name="Otillar R.P."/>
            <person name="Pangilinan J.L."/>
            <person name="Peng Y."/>
            <person name="Rokas A."/>
            <person name="Rosa C.A."/>
            <person name="Scheuner C."/>
            <person name="Sibirny A.A."/>
            <person name="Slot J.C."/>
            <person name="Stielow J.B."/>
            <person name="Sun H."/>
            <person name="Kurtzman C.P."/>
            <person name="Blackwell M."/>
            <person name="Grigoriev I.V."/>
            <person name="Jeffries T.W."/>
        </authorList>
    </citation>
    <scope>NUCLEOTIDE SEQUENCE [LARGE SCALE GENOMIC DNA]</scope>
    <source>
        <strain evidence="14">NRRL Y-1626</strain>
    </source>
</reference>
<dbReference type="GO" id="GO:0005743">
    <property type="term" value="C:mitochondrial inner membrane"/>
    <property type="evidence" value="ECO:0007669"/>
    <property type="project" value="UniProtKB-SubCell"/>
</dbReference>
<dbReference type="PANTHER" id="PTHR21622">
    <property type="entry name" value="COILED-COIL-HELIX-COILED-COIL-HELIX DOMAIN CONTAINING 4"/>
    <property type="match status" value="1"/>
</dbReference>
<feature type="compositionally biased region" description="Basic and acidic residues" evidence="12">
    <location>
        <begin position="193"/>
        <end position="217"/>
    </location>
</feature>
<evidence type="ECO:0000256" key="5">
    <source>
        <dbReference type="ARBA" id="ARBA00022927"/>
    </source>
</evidence>
<keyword evidence="4" id="KW-0813">Transport</keyword>
<feature type="region of interest" description="Disordered" evidence="12">
    <location>
        <begin position="181"/>
        <end position="222"/>
    </location>
</feature>
<dbReference type="OrthoDB" id="7481291at2759"/>
<dbReference type="Proteomes" id="UP000092321">
    <property type="component" value="Unassembled WGS sequence"/>
</dbReference>
<comment type="caution">
    <text evidence="13">The sequence shown here is derived from an EMBL/GenBank/DDBJ whole genome shotgun (WGS) entry which is preliminary data.</text>
</comment>
<dbReference type="EMBL" id="LXPE01000006">
    <property type="protein sequence ID" value="OBA27877.1"/>
    <property type="molecule type" value="Genomic_DNA"/>
</dbReference>
<evidence type="ECO:0000256" key="8">
    <source>
        <dbReference type="ARBA" id="ARBA00023128"/>
    </source>
</evidence>
<evidence type="ECO:0000313" key="13">
    <source>
        <dbReference type="EMBL" id="OBA27877.1"/>
    </source>
</evidence>
<keyword evidence="10" id="KW-0676">Redox-active center</keyword>
<evidence type="ECO:0000256" key="4">
    <source>
        <dbReference type="ARBA" id="ARBA00022448"/>
    </source>
</evidence>
<evidence type="ECO:0000256" key="3">
    <source>
        <dbReference type="ARBA" id="ARBA00013714"/>
    </source>
</evidence>
<accession>A0A1B7TGK6</accession>
<evidence type="ECO:0000256" key="7">
    <source>
        <dbReference type="ARBA" id="ARBA00023010"/>
    </source>
</evidence>